<name>A0AAW1XAF2_RUBAR</name>
<organism evidence="2 3">
    <name type="scientific">Rubus argutus</name>
    <name type="common">Southern blackberry</name>
    <dbReference type="NCBI Taxonomy" id="59490"/>
    <lineage>
        <taxon>Eukaryota</taxon>
        <taxon>Viridiplantae</taxon>
        <taxon>Streptophyta</taxon>
        <taxon>Embryophyta</taxon>
        <taxon>Tracheophyta</taxon>
        <taxon>Spermatophyta</taxon>
        <taxon>Magnoliopsida</taxon>
        <taxon>eudicotyledons</taxon>
        <taxon>Gunneridae</taxon>
        <taxon>Pentapetalae</taxon>
        <taxon>rosids</taxon>
        <taxon>fabids</taxon>
        <taxon>Rosales</taxon>
        <taxon>Rosaceae</taxon>
        <taxon>Rosoideae</taxon>
        <taxon>Rosoideae incertae sedis</taxon>
        <taxon>Rubus</taxon>
    </lineage>
</organism>
<keyword evidence="1" id="KW-0472">Membrane</keyword>
<comment type="caution">
    <text evidence="2">The sequence shown here is derived from an EMBL/GenBank/DDBJ whole genome shotgun (WGS) entry which is preliminary data.</text>
</comment>
<evidence type="ECO:0000313" key="3">
    <source>
        <dbReference type="Proteomes" id="UP001457282"/>
    </source>
</evidence>
<dbReference type="SUPFAM" id="SSF52047">
    <property type="entry name" value="RNI-like"/>
    <property type="match status" value="1"/>
</dbReference>
<gene>
    <name evidence="2" type="ORF">M0R45_020404</name>
</gene>
<dbReference type="AlphaFoldDB" id="A0AAW1XAF2"/>
<dbReference type="Proteomes" id="UP001457282">
    <property type="component" value="Unassembled WGS sequence"/>
</dbReference>
<dbReference type="SUPFAM" id="SSF81383">
    <property type="entry name" value="F-box domain"/>
    <property type="match status" value="1"/>
</dbReference>
<evidence type="ECO:0000313" key="2">
    <source>
        <dbReference type="EMBL" id="KAK9933201.1"/>
    </source>
</evidence>
<protein>
    <submittedName>
        <fullName evidence="2">Uncharacterized protein</fullName>
    </submittedName>
</protein>
<keyword evidence="1" id="KW-1133">Transmembrane helix</keyword>
<dbReference type="PANTHER" id="PTHR38926:SF5">
    <property type="entry name" value="F-BOX AND LEUCINE-RICH REPEAT PROTEIN 6"/>
    <property type="match status" value="1"/>
</dbReference>
<accession>A0AAW1XAF2</accession>
<dbReference type="PANTHER" id="PTHR38926">
    <property type="entry name" value="F-BOX DOMAIN CONTAINING PROTEIN, EXPRESSED"/>
    <property type="match status" value="1"/>
</dbReference>
<dbReference type="InterPro" id="IPR032675">
    <property type="entry name" value="LRR_dom_sf"/>
</dbReference>
<dbReference type="EMBL" id="JBEDUW010000004">
    <property type="protein sequence ID" value="KAK9933201.1"/>
    <property type="molecule type" value="Genomic_DNA"/>
</dbReference>
<dbReference type="Gene3D" id="3.80.10.10">
    <property type="entry name" value="Ribonuclease Inhibitor"/>
    <property type="match status" value="1"/>
</dbReference>
<keyword evidence="3" id="KW-1185">Reference proteome</keyword>
<keyword evidence="1" id="KW-0812">Transmembrane</keyword>
<proteinExistence type="predicted"/>
<feature type="transmembrane region" description="Helical" evidence="1">
    <location>
        <begin position="28"/>
        <end position="47"/>
    </location>
</feature>
<dbReference type="InterPro" id="IPR036047">
    <property type="entry name" value="F-box-like_dom_sf"/>
</dbReference>
<reference evidence="2 3" key="1">
    <citation type="journal article" date="2023" name="G3 (Bethesda)">
        <title>A chromosome-length genome assembly and annotation of blackberry (Rubus argutus, cv. 'Hillquist').</title>
        <authorList>
            <person name="Bruna T."/>
            <person name="Aryal R."/>
            <person name="Dudchenko O."/>
            <person name="Sargent D.J."/>
            <person name="Mead D."/>
            <person name="Buti M."/>
            <person name="Cavallini A."/>
            <person name="Hytonen T."/>
            <person name="Andres J."/>
            <person name="Pham M."/>
            <person name="Weisz D."/>
            <person name="Mascagni F."/>
            <person name="Usai G."/>
            <person name="Natali L."/>
            <person name="Bassil N."/>
            <person name="Fernandez G.E."/>
            <person name="Lomsadze A."/>
            <person name="Armour M."/>
            <person name="Olukolu B."/>
            <person name="Poorten T."/>
            <person name="Britton C."/>
            <person name="Davik J."/>
            <person name="Ashrafi H."/>
            <person name="Aiden E.L."/>
            <person name="Borodovsky M."/>
            <person name="Worthington M."/>
        </authorList>
    </citation>
    <scope>NUCLEOTIDE SEQUENCE [LARGE SCALE GENOMIC DNA]</scope>
    <source>
        <strain evidence="2">PI 553951</strain>
    </source>
</reference>
<sequence>MTSLNSVLVRILESVQGVLFGGSVTDSVVVIATTLLATIFGVLVLMWRSQEALMVKDEGDEFETECRRWEELDINCLVNVFGRVGMESLLLDVPFVCKSWHRIALDPLCWLSIDFPKSHHTLIERFRTEYQIEMSRFSVTGLIKLVINRSMGNVTVLKLPGWCTKQALEFVADSCLCLKSLYVAENLLWSDWMQSRIFPNLICKWKNLEELSLEGTYNFENIVEQISIHCKKLTALHVFNTMISRGMILSIVDFLPNIKYVTMKNFSFLPRDDLVILLRGCKDLVFLDVRNGRGFKESDEEILMLAAHISTFMCDGSTDEIDEWFPAPLSCNTQLYQDYNEGDHVGENLNHVLTFLIEVIYGWVALYLAGVV</sequence>
<evidence type="ECO:0000256" key="1">
    <source>
        <dbReference type="SAM" id="Phobius"/>
    </source>
</evidence>